<reference evidence="1 2" key="1">
    <citation type="submission" date="2019-04" db="EMBL/GenBank/DDBJ databases">
        <title>Fungal friends and foes A comparative genomics study of 23 Aspergillus species from section Flavi.</title>
        <authorList>
            <consortium name="DOE Joint Genome Institute"/>
            <person name="Kjaerbolling I."/>
            <person name="Vesth T.C."/>
            <person name="Frisvad J.C."/>
            <person name="Nybo J.L."/>
            <person name="Theobald S."/>
            <person name="Kildgaard S."/>
            <person name="Petersen T.I."/>
            <person name="Kuo A."/>
            <person name="Sato A."/>
            <person name="Lyhne E.K."/>
            <person name="Kogle M.E."/>
            <person name="Wiebenga A."/>
            <person name="Kun R.S."/>
            <person name="Lubbers R.J."/>
            <person name="Makela M.R."/>
            <person name="Barry K."/>
            <person name="Chovatia M."/>
            <person name="Clum A."/>
            <person name="Daum C."/>
            <person name="Haridas S."/>
            <person name="He G."/>
            <person name="LaButti K."/>
            <person name="Lipzen A."/>
            <person name="Mondo S."/>
            <person name="Pangilinan J."/>
            <person name="Riley R."/>
            <person name="Salamov A."/>
            <person name="Simmons B.A."/>
            <person name="Magnuson J.K."/>
            <person name="Henrissat B."/>
            <person name="Mortensen U.H."/>
            <person name="Larsen T.O."/>
            <person name="De vries R.P."/>
            <person name="Grigoriev I.V."/>
            <person name="Machida M."/>
            <person name="Baker S.E."/>
            <person name="Andersen M.R."/>
        </authorList>
    </citation>
    <scope>NUCLEOTIDE SEQUENCE [LARGE SCALE GENOMIC DNA]</scope>
    <source>
        <strain evidence="1 2">CBS 126849</strain>
    </source>
</reference>
<name>A0A5N6E9R4_9EURO</name>
<organism evidence="1 2">
    <name type="scientific">Aspergillus novoparasiticus</name>
    <dbReference type="NCBI Taxonomy" id="986946"/>
    <lineage>
        <taxon>Eukaryota</taxon>
        <taxon>Fungi</taxon>
        <taxon>Dikarya</taxon>
        <taxon>Ascomycota</taxon>
        <taxon>Pezizomycotina</taxon>
        <taxon>Eurotiomycetes</taxon>
        <taxon>Eurotiomycetidae</taxon>
        <taxon>Eurotiales</taxon>
        <taxon>Aspergillaceae</taxon>
        <taxon>Aspergillus</taxon>
        <taxon>Aspergillus subgen. Circumdati</taxon>
    </lineage>
</organism>
<gene>
    <name evidence="1" type="ORF">BDV33DRAFT_210467</name>
</gene>
<sequence length="129" mass="15185">MKALMAAEALESIEDMQGEIEYLTHSKQLHDYAETLTGMLNYNGLLKLALLTWHFDASFYGTEAPPLSRELLIFFSPTYDREQVYEELWKRTIQLQLGEATFEIFKARFTRQINFFRRAFLAFWTSPSK</sequence>
<dbReference type="AlphaFoldDB" id="A0A5N6E9R4"/>
<accession>A0A5N6E9R4</accession>
<keyword evidence="2" id="KW-1185">Reference proteome</keyword>
<evidence type="ECO:0000313" key="2">
    <source>
        <dbReference type="Proteomes" id="UP000326799"/>
    </source>
</evidence>
<evidence type="ECO:0000313" key="1">
    <source>
        <dbReference type="EMBL" id="KAB8213160.1"/>
    </source>
</evidence>
<dbReference type="Proteomes" id="UP000326799">
    <property type="component" value="Unassembled WGS sequence"/>
</dbReference>
<protein>
    <submittedName>
        <fullName evidence="1">Uncharacterized protein</fullName>
    </submittedName>
</protein>
<dbReference type="EMBL" id="ML733679">
    <property type="protein sequence ID" value="KAB8213160.1"/>
    <property type="molecule type" value="Genomic_DNA"/>
</dbReference>
<proteinExistence type="predicted"/>